<reference evidence="2" key="1">
    <citation type="submission" date="2024-01" db="EMBL/GenBank/DDBJ databases">
        <authorList>
            <person name="Webb A."/>
        </authorList>
    </citation>
    <scope>NUCLEOTIDE SEQUENCE</scope>
    <source>
        <strain evidence="2">Pm1</strain>
    </source>
</reference>
<gene>
    <name evidence="2" type="ORF">PM001_LOCUS33192</name>
</gene>
<feature type="region of interest" description="Disordered" evidence="1">
    <location>
        <begin position="1"/>
        <end position="34"/>
    </location>
</feature>
<organism evidence="2 3">
    <name type="scientific">Peronospora matthiolae</name>
    <dbReference type="NCBI Taxonomy" id="2874970"/>
    <lineage>
        <taxon>Eukaryota</taxon>
        <taxon>Sar</taxon>
        <taxon>Stramenopiles</taxon>
        <taxon>Oomycota</taxon>
        <taxon>Peronosporomycetes</taxon>
        <taxon>Peronosporales</taxon>
        <taxon>Peronosporaceae</taxon>
        <taxon>Peronospora</taxon>
    </lineage>
</organism>
<proteinExistence type="predicted"/>
<dbReference type="EMBL" id="CAKLBY020000391">
    <property type="protein sequence ID" value="CAK7948042.1"/>
    <property type="molecule type" value="Genomic_DNA"/>
</dbReference>
<evidence type="ECO:0000256" key="1">
    <source>
        <dbReference type="SAM" id="MobiDB-lite"/>
    </source>
</evidence>
<evidence type="ECO:0000313" key="3">
    <source>
        <dbReference type="Proteomes" id="UP001162060"/>
    </source>
</evidence>
<sequence>MGRSQVKYRSTRGRGINRNGAGDRTGPCERTGAPHLRNLGSNAYRFEETRDDEQVAEHAFESERTQFFASEQNYRDTLGSVPSGHFHSRVMEQWEERNDDTADDWGTVGVLNLDRIASQLDLLSPATRFRMDPKYCTDFPYEPLECSRESNQDVAADAPSAGAAAPLKAAQNDDALDVLLHLSASTTSTPLVHRAPFYSSAINRVHMLPTYKTLLRFEQMRTVIQMCHPTANFSRPWKHIMLLLAISGQKWTQMPVASLPIEASDGRLVRLA</sequence>
<dbReference type="Proteomes" id="UP001162060">
    <property type="component" value="Unassembled WGS sequence"/>
</dbReference>
<accession>A0AAV1VPE3</accession>
<evidence type="ECO:0000313" key="2">
    <source>
        <dbReference type="EMBL" id="CAK7948042.1"/>
    </source>
</evidence>
<dbReference type="AlphaFoldDB" id="A0AAV1VPE3"/>
<comment type="caution">
    <text evidence="2">The sequence shown here is derived from an EMBL/GenBank/DDBJ whole genome shotgun (WGS) entry which is preliminary data.</text>
</comment>
<name>A0AAV1VPE3_9STRA</name>
<protein>
    <submittedName>
        <fullName evidence="2">Uncharacterized protein</fullName>
    </submittedName>
</protein>